<sequence>MALGMLSAASKIMIAQAERDILIFNLLKKLAEVHCFMTQDDCLDEIESMRGIVEKIVQQTHECAHFIRDYSETKNFPQRHFGRRCATISGPSWSRRDHFCAGNTLDLGDLAYAKGAESNTMQQCLPGTRTEILV</sequence>
<name>A0AAD4EAH5_9AGAM</name>
<gene>
    <name evidence="1" type="ORF">F5891DRAFT_143107</name>
</gene>
<dbReference type="EMBL" id="JABBWK010000016">
    <property type="protein sequence ID" value="KAG1902572.1"/>
    <property type="molecule type" value="Genomic_DNA"/>
</dbReference>
<proteinExistence type="predicted"/>
<evidence type="ECO:0000313" key="2">
    <source>
        <dbReference type="Proteomes" id="UP001195769"/>
    </source>
</evidence>
<dbReference type="RefSeq" id="XP_041228147.1">
    <property type="nucleotide sequence ID" value="XM_041370642.1"/>
</dbReference>
<protein>
    <submittedName>
        <fullName evidence="1">Uncharacterized protein</fullName>
    </submittedName>
</protein>
<accession>A0AAD4EAH5</accession>
<reference evidence="1" key="1">
    <citation type="journal article" date="2020" name="New Phytol.">
        <title>Comparative genomics reveals dynamic genome evolution in host specialist ectomycorrhizal fungi.</title>
        <authorList>
            <person name="Lofgren L.A."/>
            <person name="Nguyen N.H."/>
            <person name="Vilgalys R."/>
            <person name="Ruytinx J."/>
            <person name="Liao H.L."/>
            <person name="Branco S."/>
            <person name="Kuo A."/>
            <person name="LaButti K."/>
            <person name="Lipzen A."/>
            <person name="Andreopoulos W."/>
            <person name="Pangilinan J."/>
            <person name="Riley R."/>
            <person name="Hundley H."/>
            <person name="Na H."/>
            <person name="Barry K."/>
            <person name="Grigoriev I.V."/>
            <person name="Stajich J.E."/>
            <person name="Kennedy P.G."/>
        </authorList>
    </citation>
    <scope>NUCLEOTIDE SEQUENCE</scope>
    <source>
        <strain evidence="1">FC203</strain>
    </source>
</reference>
<keyword evidence="2" id="KW-1185">Reference proteome</keyword>
<organism evidence="1 2">
    <name type="scientific">Suillus fuscotomentosus</name>
    <dbReference type="NCBI Taxonomy" id="1912939"/>
    <lineage>
        <taxon>Eukaryota</taxon>
        <taxon>Fungi</taxon>
        <taxon>Dikarya</taxon>
        <taxon>Basidiomycota</taxon>
        <taxon>Agaricomycotina</taxon>
        <taxon>Agaricomycetes</taxon>
        <taxon>Agaricomycetidae</taxon>
        <taxon>Boletales</taxon>
        <taxon>Suillineae</taxon>
        <taxon>Suillaceae</taxon>
        <taxon>Suillus</taxon>
    </lineage>
</organism>
<dbReference type="AlphaFoldDB" id="A0AAD4EAH5"/>
<dbReference type="GeneID" id="64664940"/>
<evidence type="ECO:0000313" key="1">
    <source>
        <dbReference type="EMBL" id="KAG1902572.1"/>
    </source>
</evidence>
<comment type="caution">
    <text evidence="1">The sequence shown here is derived from an EMBL/GenBank/DDBJ whole genome shotgun (WGS) entry which is preliminary data.</text>
</comment>
<dbReference type="Proteomes" id="UP001195769">
    <property type="component" value="Unassembled WGS sequence"/>
</dbReference>